<proteinExistence type="predicted"/>
<dbReference type="Gene3D" id="3.40.50.300">
    <property type="entry name" value="P-loop containing nucleotide triphosphate hydrolases"/>
    <property type="match status" value="1"/>
</dbReference>
<feature type="region of interest" description="Disordered" evidence="1">
    <location>
        <begin position="316"/>
        <end position="374"/>
    </location>
</feature>
<dbReference type="PANTHER" id="PTHR13413">
    <property type="entry name" value="YLP MOTIF CONTAINING PROTEIN NUCLEAR PROTEIN ZAP"/>
    <property type="match status" value="1"/>
</dbReference>
<dbReference type="InterPro" id="IPR027417">
    <property type="entry name" value="P-loop_NTPase"/>
</dbReference>
<dbReference type="Proteomes" id="UP000827889">
    <property type="component" value="Chromosome 6"/>
</dbReference>
<dbReference type="RefSeq" id="XP_048137454.1">
    <property type="nucleotide sequence ID" value="XM_048281497.1"/>
</dbReference>
<gene>
    <name evidence="3" type="primary">LOC115741429</name>
</gene>
<organism evidence="2 3">
    <name type="scientific">Rhodamnia argentea</name>
    <dbReference type="NCBI Taxonomy" id="178133"/>
    <lineage>
        <taxon>Eukaryota</taxon>
        <taxon>Viridiplantae</taxon>
        <taxon>Streptophyta</taxon>
        <taxon>Embryophyta</taxon>
        <taxon>Tracheophyta</taxon>
        <taxon>Spermatophyta</taxon>
        <taxon>Magnoliopsida</taxon>
        <taxon>eudicotyledons</taxon>
        <taxon>Gunneridae</taxon>
        <taxon>Pentapetalae</taxon>
        <taxon>rosids</taxon>
        <taxon>malvids</taxon>
        <taxon>Myrtales</taxon>
        <taxon>Myrtaceae</taxon>
        <taxon>Myrtoideae</taxon>
        <taxon>Myrteae</taxon>
        <taxon>Australasian group</taxon>
        <taxon>Rhodamnia</taxon>
    </lineage>
</organism>
<feature type="region of interest" description="Disordered" evidence="1">
    <location>
        <begin position="639"/>
        <end position="673"/>
    </location>
</feature>
<protein>
    <submittedName>
        <fullName evidence="3">Uncharacterized protein LOC115741429 isoform X2</fullName>
    </submittedName>
</protein>
<feature type="compositionally biased region" description="Low complexity" evidence="1">
    <location>
        <begin position="352"/>
        <end position="366"/>
    </location>
</feature>
<dbReference type="SUPFAM" id="SSF52540">
    <property type="entry name" value="P-loop containing nucleoside triphosphate hydrolases"/>
    <property type="match status" value="1"/>
</dbReference>
<dbReference type="InterPro" id="IPR026314">
    <property type="entry name" value="YLP_motif_con_p1"/>
</dbReference>
<keyword evidence="2" id="KW-1185">Reference proteome</keyword>
<dbReference type="PANTHER" id="PTHR13413:SF0">
    <property type="entry name" value="YLP MOTIF-CONTAINING PROTEIN 1"/>
    <property type="match status" value="1"/>
</dbReference>
<name>A0ABM3HLH7_9MYRT</name>
<evidence type="ECO:0000313" key="3">
    <source>
        <dbReference type="RefSeq" id="XP_048137454.1"/>
    </source>
</evidence>
<accession>A0ABM3HLH7</accession>
<reference evidence="3" key="1">
    <citation type="submission" date="2025-08" db="UniProtKB">
        <authorList>
            <consortium name="RefSeq"/>
        </authorList>
    </citation>
    <scope>IDENTIFICATION</scope>
    <source>
        <tissue evidence="3">Leaf</tissue>
    </source>
</reference>
<dbReference type="GeneID" id="115741429"/>
<feature type="compositionally biased region" description="Pro residues" evidence="1">
    <location>
        <begin position="319"/>
        <end position="331"/>
    </location>
</feature>
<sequence length="826" mass="90745">MDQNHHGWRPVPGQGNICPVCSVPHFPFCPSPPVFNPSPRFPSAHPDHHLNGYRPVAPHYAQGFGDPRNQWHGYPNYGRDDLGQYPNEFRQDGFGPRPNGYGGANGFVGEGERSYKKMRVAESSDPSLSGYANGNQDVFSRASFDDERRLKLIRDHGAVVGGPPSGVNAGYGFDNSRDGTSELAVKKMQKSYGNGNVPFVFGEADSEQQYYLQKSANEYQAEVPGMKRMYSGQSGGVSRDDYGRNYQPPHQPHAIQSGQVQNNLTHADIRDANQPYHANHGPVGYQSFPGMAPYGAPSLGAGGGYSLHPAGLGMNVARPPLPPSPPPPLPLDPLGYSSLEQKAHSPLPLAPPSSLFPLPSSSSRVSPPYPPAPGNHHLRQNYYRGGQTPIVSAGFVPEEYKAMQGNSLRQYAGQGPQLSSQQLPLQKPKIVDASHIFKPPHKIGRPDHFVIILRGFPGSGKSYLAKMLRDLEVENGGSAPRIYAIDDYFMTEVEKSDENGASKSSAAIKGKKTAVKKVMEYCYEPEMEEAYRSSMLKAYKKTVEEGNFNFVIVDDRNLRVADFAQFWAIGKTSGYEVYILEAGYKDPEGCAARNVHGFTLDDIQKMRGQWEEAPALYWQLDVKSLFRGDDLKESGIQEVDMDMGDDHDESLPAVDGKKLENPKGPPPDGDATNDFSKVGEIGDGGGDHITEVRELGRSKWSENLEEHENDEKVERQTSASALSGLVQTYGKGGKSVRWGDQAGNTGFLIGAAKKANVLSLVIGSGAGYNLKSNPLPEDDNLMASHRGELKRQRSTFQERIRAERESFKVVFDRRRHRIGGLDLEEE</sequence>
<evidence type="ECO:0000256" key="1">
    <source>
        <dbReference type="SAM" id="MobiDB-lite"/>
    </source>
</evidence>
<evidence type="ECO:0000313" key="2">
    <source>
        <dbReference type="Proteomes" id="UP000827889"/>
    </source>
</evidence>
<feature type="compositionally biased region" description="Acidic residues" evidence="1">
    <location>
        <begin position="639"/>
        <end position="648"/>
    </location>
</feature>